<accession>A0ABS3M1K6</accession>
<sequence length="167" mass="18790">MKIEIDLNDILRDEYGDGETMAESIRRQIVETVAKSAKEGVKKKIDEEVSAAIQSGLAVAVKEQMPALMDDLLNATYTPVDTYGRRSEPTTMRDQLIKTLTENMVYRTGRYDSDKNAFAKAVDSIIEAQMKEFKKEFDSKIDANFRREALTYATNSLLAKLGIPQAQ</sequence>
<keyword evidence="2" id="KW-1185">Reference proteome</keyword>
<proteinExistence type="predicted"/>
<evidence type="ECO:0000313" key="2">
    <source>
        <dbReference type="Proteomes" id="UP000664771"/>
    </source>
</evidence>
<gene>
    <name evidence="1" type="ORF">J2D73_20110</name>
</gene>
<name>A0ABS3M1K6_9PROT</name>
<comment type="caution">
    <text evidence="1">The sequence shown here is derived from an EMBL/GenBank/DDBJ whole genome shotgun (WGS) entry which is preliminary data.</text>
</comment>
<reference evidence="1 2" key="1">
    <citation type="submission" date="2021-03" db="EMBL/GenBank/DDBJ databases">
        <title>The complete genome sequence of Acetobacter sacchari TBRC 11175.</title>
        <authorList>
            <person name="Charoenyingcharoen P."/>
            <person name="Yukphan P."/>
        </authorList>
    </citation>
    <scope>NUCLEOTIDE SEQUENCE [LARGE SCALE GENOMIC DNA]</scope>
    <source>
        <strain evidence="1 2">TBRC 11175</strain>
    </source>
</reference>
<dbReference type="EMBL" id="JAFVMF010000048">
    <property type="protein sequence ID" value="MBO1362085.1"/>
    <property type="molecule type" value="Genomic_DNA"/>
</dbReference>
<protein>
    <submittedName>
        <fullName evidence="1">Uncharacterized protein</fullName>
    </submittedName>
</protein>
<evidence type="ECO:0000313" key="1">
    <source>
        <dbReference type="EMBL" id="MBO1362085.1"/>
    </source>
</evidence>
<organism evidence="1 2">
    <name type="scientific">Acetobacter sacchari</name>
    <dbReference type="NCBI Taxonomy" id="2661687"/>
    <lineage>
        <taxon>Bacteria</taxon>
        <taxon>Pseudomonadati</taxon>
        <taxon>Pseudomonadota</taxon>
        <taxon>Alphaproteobacteria</taxon>
        <taxon>Acetobacterales</taxon>
        <taxon>Acetobacteraceae</taxon>
        <taxon>Acetobacter</taxon>
    </lineage>
</organism>
<dbReference type="Proteomes" id="UP000664771">
    <property type="component" value="Unassembled WGS sequence"/>
</dbReference>
<dbReference type="RefSeq" id="WP_207884189.1">
    <property type="nucleotide sequence ID" value="NZ_JAFVMF010000048.1"/>
</dbReference>